<keyword evidence="5 6" id="KW-0472">Membrane</keyword>
<protein>
    <recommendedName>
        <fullName evidence="7">GGDEF domain-containing protein</fullName>
    </recommendedName>
</protein>
<dbReference type="FunFam" id="3.30.70.270:FF:000001">
    <property type="entry name" value="Diguanylate cyclase domain protein"/>
    <property type="match status" value="1"/>
</dbReference>
<dbReference type="CDD" id="cd18773">
    <property type="entry name" value="PDC1_HK_sensor"/>
    <property type="match status" value="1"/>
</dbReference>
<keyword evidence="4 6" id="KW-1133">Transmembrane helix</keyword>
<dbReference type="Pfam" id="PF02743">
    <property type="entry name" value="dCache_1"/>
    <property type="match status" value="1"/>
</dbReference>
<keyword evidence="2" id="KW-1003">Cell membrane</keyword>
<evidence type="ECO:0000256" key="4">
    <source>
        <dbReference type="ARBA" id="ARBA00022989"/>
    </source>
</evidence>
<gene>
    <name evidence="8" type="ORF">H2204_012488</name>
</gene>
<dbReference type="GO" id="GO:0043709">
    <property type="term" value="P:cell adhesion involved in single-species biofilm formation"/>
    <property type="evidence" value="ECO:0007669"/>
    <property type="project" value="TreeGrafter"/>
</dbReference>
<proteinExistence type="predicted"/>
<sequence length="524" mass="57609">MRTLSPRLNLGKLILALALLSAVIALANTLLASYRVQRDQLVGNTLEANRVYATKLAETTQNFLLAAQQQLAYAATRLGNSDMDPAQAQDEASRLQLQSSSFNSSLVVTSDGRVIATSPQSLQLQGEILRSAGSKAALERREPMISDPYQSATGKLLISISHPVFDRSGQYRGYVSGTLYLRQRSALNTLLGTHYYRDGSYLYVVDRHGRLIYHINPKEVGTYALNNPAVKEVMRGQRGAQQVRNNHQVAMLAGYAPVAATGWGIVAQRPTEATLQPLSRLMSAVIWNAIPLGVLSLLITWWFARRISLPLWQLARNVQDGEDTGNAISHVNGIQAWYFEVAQLKQAVLYSFNALQDRIGTLNRASRTDPLTGLLNRRGLQQALDALQAQGLPFAILTLDIDRFKSINDSHGHDVGDAAIVHIAEQMRRHSRETDVLCRAGGEEFLVLLPGVGVEAARQTGERLRQAIADEPFAPVGTITVSLGVAHFPSFHTDPEQALRLADKALYLAKEQGRNRVVVYPHAD</sequence>
<dbReference type="InterPro" id="IPR029787">
    <property type="entry name" value="Nucleotide_cyclase"/>
</dbReference>
<accession>A0AA38XS89</accession>
<dbReference type="Gene3D" id="3.30.450.20">
    <property type="entry name" value="PAS domain"/>
    <property type="match status" value="1"/>
</dbReference>
<evidence type="ECO:0000256" key="2">
    <source>
        <dbReference type="ARBA" id="ARBA00022475"/>
    </source>
</evidence>
<reference evidence="8" key="1">
    <citation type="submission" date="2022-10" db="EMBL/GenBank/DDBJ databases">
        <title>Culturing micro-colonial fungi from biological soil crusts in the Mojave desert and describing Neophaeococcomyces mojavensis, and introducing the new genera and species Taxawa tesnikishii.</title>
        <authorList>
            <person name="Kurbessoian T."/>
            <person name="Stajich J.E."/>
        </authorList>
    </citation>
    <scope>NUCLEOTIDE SEQUENCE</scope>
    <source>
        <strain evidence="8">TK_35</strain>
    </source>
</reference>
<organism evidence="8">
    <name type="scientific">Knufia peltigerae</name>
    <dbReference type="NCBI Taxonomy" id="1002370"/>
    <lineage>
        <taxon>Eukaryota</taxon>
        <taxon>Fungi</taxon>
        <taxon>Dikarya</taxon>
        <taxon>Ascomycota</taxon>
        <taxon>Pezizomycotina</taxon>
        <taxon>Eurotiomycetes</taxon>
        <taxon>Chaetothyriomycetidae</taxon>
        <taxon>Chaetothyriales</taxon>
        <taxon>Trichomeriaceae</taxon>
        <taxon>Knufia</taxon>
    </lineage>
</organism>
<dbReference type="InterPro" id="IPR033479">
    <property type="entry name" value="dCache_1"/>
</dbReference>
<evidence type="ECO:0000256" key="5">
    <source>
        <dbReference type="ARBA" id="ARBA00023136"/>
    </source>
</evidence>
<evidence type="ECO:0000313" key="8">
    <source>
        <dbReference type="EMBL" id="KAJ9619727.1"/>
    </source>
</evidence>
<dbReference type="AlphaFoldDB" id="A0AA38XS89"/>
<dbReference type="InterPro" id="IPR043128">
    <property type="entry name" value="Rev_trsase/Diguanyl_cyclase"/>
</dbReference>
<name>A0AA38XS89_9EURO</name>
<comment type="caution">
    <text evidence="8">The sequence shown here is derived from an EMBL/GenBank/DDBJ whole genome shotgun (WGS) entry which is preliminary data.</text>
</comment>
<dbReference type="EMBL" id="JAPDRN010000129">
    <property type="protein sequence ID" value="KAJ9619727.1"/>
    <property type="molecule type" value="Genomic_DNA"/>
</dbReference>
<dbReference type="GO" id="GO:0005886">
    <property type="term" value="C:plasma membrane"/>
    <property type="evidence" value="ECO:0007669"/>
    <property type="project" value="UniProtKB-SubCell"/>
</dbReference>
<evidence type="ECO:0000256" key="6">
    <source>
        <dbReference type="SAM" id="Phobius"/>
    </source>
</evidence>
<dbReference type="InterPro" id="IPR050469">
    <property type="entry name" value="Diguanylate_Cyclase"/>
</dbReference>
<feature type="transmembrane region" description="Helical" evidence="6">
    <location>
        <begin position="285"/>
        <end position="304"/>
    </location>
</feature>
<dbReference type="GO" id="GO:0052621">
    <property type="term" value="F:diguanylate cyclase activity"/>
    <property type="evidence" value="ECO:0007669"/>
    <property type="project" value="TreeGrafter"/>
</dbReference>
<keyword evidence="3 6" id="KW-0812">Transmembrane</keyword>
<dbReference type="Pfam" id="PF00990">
    <property type="entry name" value="GGDEF"/>
    <property type="match status" value="1"/>
</dbReference>
<evidence type="ECO:0000256" key="3">
    <source>
        <dbReference type="ARBA" id="ARBA00022692"/>
    </source>
</evidence>
<comment type="subcellular location">
    <subcellularLocation>
        <location evidence="1">Cell membrane</location>
        <topology evidence="1">Multi-pass membrane protein</topology>
    </subcellularLocation>
</comment>
<dbReference type="CDD" id="cd01949">
    <property type="entry name" value="GGDEF"/>
    <property type="match status" value="1"/>
</dbReference>
<dbReference type="SUPFAM" id="SSF103190">
    <property type="entry name" value="Sensory domain-like"/>
    <property type="match status" value="2"/>
</dbReference>
<dbReference type="PANTHER" id="PTHR45138:SF9">
    <property type="entry name" value="DIGUANYLATE CYCLASE DGCM-RELATED"/>
    <property type="match status" value="1"/>
</dbReference>
<dbReference type="InterPro" id="IPR029151">
    <property type="entry name" value="Sensor-like_sf"/>
</dbReference>
<dbReference type="InterPro" id="IPR000160">
    <property type="entry name" value="GGDEF_dom"/>
</dbReference>
<dbReference type="NCBIfam" id="TIGR00254">
    <property type="entry name" value="GGDEF"/>
    <property type="match status" value="1"/>
</dbReference>
<dbReference type="SUPFAM" id="SSF55073">
    <property type="entry name" value="Nucleotide cyclase"/>
    <property type="match status" value="1"/>
</dbReference>
<evidence type="ECO:0000259" key="7">
    <source>
        <dbReference type="PROSITE" id="PS50887"/>
    </source>
</evidence>
<feature type="domain" description="GGDEF" evidence="7">
    <location>
        <begin position="392"/>
        <end position="522"/>
    </location>
</feature>
<dbReference type="CDD" id="cd18774">
    <property type="entry name" value="PDC2_HK_sensor"/>
    <property type="match status" value="1"/>
</dbReference>
<dbReference type="SMART" id="SM00267">
    <property type="entry name" value="GGDEF"/>
    <property type="match status" value="1"/>
</dbReference>
<evidence type="ECO:0000256" key="1">
    <source>
        <dbReference type="ARBA" id="ARBA00004651"/>
    </source>
</evidence>
<dbReference type="PANTHER" id="PTHR45138">
    <property type="entry name" value="REGULATORY COMPONENTS OF SENSORY TRANSDUCTION SYSTEM"/>
    <property type="match status" value="1"/>
</dbReference>
<dbReference type="PROSITE" id="PS50887">
    <property type="entry name" value="GGDEF"/>
    <property type="match status" value="1"/>
</dbReference>
<dbReference type="Gene3D" id="3.30.70.270">
    <property type="match status" value="1"/>
</dbReference>